<dbReference type="PANTHER" id="PTHR12526:SF630">
    <property type="entry name" value="GLYCOSYLTRANSFERASE"/>
    <property type="match status" value="1"/>
</dbReference>
<protein>
    <submittedName>
        <fullName evidence="3">Glycosyltransferase</fullName>
        <ecNumber evidence="3">2.4.-.-</ecNumber>
    </submittedName>
</protein>
<evidence type="ECO:0000313" key="3">
    <source>
        <dbReference type="EMBL" id="MFA9189955.1"/>
    </source>
</evidence>
<reference evidence="3 4" key="1">
    <citation type="submission" date="2024-04" db="EMBL/GenBank/DDBJ databases">
        <title>New Clade of Flavobacterium.</title>
        <authorList>
            <person name="Matos L."/>
            <person name="Proenca D.N."/>
            <person name="Fransisco R.M."/>
            <person name="Chung A.P."/>
            <person name="Maccario L."/>
            <person name="Sorensen S.J."/>
            <person name="Morais P.V."/>
        </authorList>
    </citation>
    <scope>NUCLEOTIDE SEQUENCE [LARGE SCALE GENOMIC DNA]</scope>
    <source>
        <strain evidence="3 4">FZUC8N2.13</strain>
    </source>
</reference>
<evidence type="ECO:0000259" key="1">
    <source>
        <dbReference type="Pfam" id="PF00534"/>
    </source>
</evidence>
<dbReference type="SUPFAM" id="SSF53756">
    <property type="entry name" value="UDP-Glycosyltransferase/glycogen phosphorylase"/>
    <property type="match status" value="1"/>
</dbReference>
<dbReference type="Pfam" id="PF00534">
    <property type="entry name" value="Glycos_transf_1"/>
    <property type="match status" value="1"/>
</dbReference>
<organism evidence="3 4">
    <name type="scientific">Flavobacterium zubiriense</name>
    <dbReference type="NCBI Taxonomy" id="3138075"/>
    <lineage>
        <taxon>Bacteria</taxon>
        <taxon>Pseudomonadati</taxon>
        <taxon>Bacteroidota</taxon>
        <taxon>Flavobacteriia</taxon>
        <taxon>Flavobacteriales</taxon>
        <taxon>Flavobacteriaceae</taxon>
        <taxon>Flavobacterium</taxon>
    </lineage>
</organism>
<dbReference type="Proteomes" id="UP001574169">
    <property type="component" value="Unassembled WGS sequence"/>
</dbReference>
<name>A0ABV4T749_9FLAO</name>
<keyword evidence="3" id="KW-0328">Glycosyltransferase</keyword>
<proteinExistence type="predicted"/>
<dbReference type="InterPro" id="IPR001296">
    <property type="entry name" value="Glyco_trans_1"/>
</dbReference>
<dbReference type="Gene3D" id="3.40.50.2000">
    <property type="entry name" value="Glycogen Phosphorylase B"/>
    <property type="match status" value="2"/>
</dbReference>
<keyword evidence="4" id="KW-1185">Reference proteome</keyword>
<evidence type="ECO:0000259" key="2">
    <source>
        <dbReference type="Pfam" id="PF13439"/>
    </source>
</evidence>
<dbReference type="GO" id="GO:0016757">
    <property type="term" value="F:glycosyltransferase activity"/>
    <property type="evidence" value="ECO:0007669"/>
    <property type="project" value="UniProtKB-KW"/>
</dbReference>
<dbReference type="EMBL" id="JBCFQL010000001">
    <property type="protein sequence ID" value="MFA9189955.1"/>
    <property type="molecule type" value="Genomic_DNA"/>
</dbReference>
<dbReference type="CDD" id="cd03811">
    <property type="entry name" value="GT4_GT28_WabH-like"/>
    <property type="match status" value="1"/>
</dbReference>
<gene>
    <name evidence="3" type="ORF">AAGV28_01110</name>
</gene>
<keyword evidence="3" id="KW-0808">Transferase</keyword>
<feature type="domain" description="Glycosyl transferase family 1" evidence="1">
    <location>
        <begin position="181"/>
        <end position="335"/>
    </location>
</feature>
<sequence length="363" mass="41222">MKVLQIINSLGTGGAEKLLLETLPLYKEKGIIVDLLVLNGTNYPFMEELKALNCCKIYSLGSHSVYNPVNIFKLIRYLYEYDIAHVHLFPAQYWVVLAKTISFSKIKLFFTEHSTSNRRMELPLFSILDRVFYSSYRKIITISEGVNDSLIKHLRSGKKNIVILNGINLIKVNLAKKKLTKDSLFFHHNNKLLIQVGGFRKQKDQDTTIRSLQYLPSNFHLLLVGVGEREKQLKNLVIQLKLEDRVHFMGVRKDVFSILKNIDVVIVSSHQEGFGLAAVEGMAAKKPVIASDVPGLSEVVKGAGVLFELGNAKELAERIQELLGDESLYNRIAQACQLRATQYNIENMIQKHIDLYQEVYASI</sequence>
<dbReference type="InterPro" id="IPR028098">
    <property type="entry name" value="Glyco_trans_4-like_N"/>
</dbReference>
<dbReference type="RefSeq" id="WP_373404986.1">
    <property type="nucleotide sequence ID" value="NZ_JBCFQL010000001.1"/>
</dbReference>
<evidence type="ECO:0000313" key="4">
    <source>
        <dbReference type="Proteomes" id="UP001574169"/>
    </source>
</evidence>
<dbReference type="EC" id="2.4.-.-" evidence="3"/>
<dbReference type="Pfam" id="PF13439">
    <property type="entry name" value="Glyco_transf_4"/>
    <property type="match status" value="1"/>
</dbReference>
<feature type="domain" description="Glycosyltransferase subfamily 4-like N-terminal" evidence="2">
    <location>
        <begin position="13"/>
        <end position="169"/>
    </location>
</feature>
<comment type="caution">
    <text evidence="3">The sequence shown here is derived from an EMBL/GenBank/DDBJ whole genome shotgun (WGS) entry which is preliminary data.</text>
</comment>
<dbReference type="PANTHER" id="PTHR12526">
    <property type="entry name" value="GLYCOSYLTRANSFERASE"/>
    <property type="match status" value="1"/>
</dbReference>
<accession>A0ABV4T749</accession>